<keyword evidence="2" id="KW-0812">Transmembrane</keyword>
<gene>
    <name evidence="3" type="ORF">HYDPIDRAFT_29817</name>
</gene>
<feature type="region of interest" description="Disordered" evidence="1">
    <location>
        <begin position="241"/>
        <end position="260"/>
    </location>
</feature>
<dbReference type="EMBL" id="KN839852">
    <property type="protein sequence ID" value="KIJ63128.1"/>
    <property type="molecule type" value="Genomic_DNA"/>
</dbReference>
<feature type="transmembrane region" description="Helical" evidence="2">
    <location>
        <begin position="211"/>
        <end position="229"/>
    </location>
</feature>
<keyword evidence="2" id="KW-0472">Membrane</keyword>
<organism evidence="3 4">
    <name type="scientific">Hydnomerulius pinastri MD-312</name>
    <dbReference type="NCBI Taxonomy" id="994086"/>
    <lineage>
        <taxon>Eukaryota</taxon>
        <taxon>Fungi</taxon>
        <taxon>Dikarya</taxon>
        <taxon>Basidiomycota</taxon>
        <taxon>Agaricomycotina</taxon>
        <taxon>Agaricomycetes</taxon>
        <taxon>Agaricomycetidae</taxon>
        <taxon>Boletales</taxon>
        <taxon>Boletales incertae sedis</taxon>
        <taxon>Leucogyrophana</taxon>
    </lineage>
</organism>
<proteinExistence type="predicted"/>
<keyword evidence="4" id="KW-1185">Reference proteome</keyword>
<sequence>MVFAARLMKTFTHLKFENSRCQPGAQTSGDRLINVDEHKEDVLSLSFRLCNLVLFGSPYERAEQLRAVWVDRMLNRLRWNKLVATWSSEWVNSTAFSGVMLTVDISFMAVPMTGLSEHCMRAIFLAISVSTICVVNSVVMSVLFRIQNQGRAELSDKIAAFINVMTQTSSGIAVLAVMYSLPYGLLIWGLISFGVALSFFVFPSISSVSRLMILLVWTVVVTGTVPNLVPRRLLRMGAGGVDSQSEMVHPPQTGVDGKKE</sequence>
<accession>A0A0C9W7G8</accession>
<evidence type="ECO:0000256" key="1">
    <source>
        <dbReference type="SAM" id="MobiDB-lite"/>
    </source>
</evidence>
<feature type="transmembrane region" description="Helical" evidence="2">
    <location>
        <begin position="122"/>
        <end position="146"/>
    </location>
</feature>
<name>A0A0C9W7G8_9AGAM</name>
<keyword evidence="2" id="KW-1133">Transmembrane helix</keyword>
<dbReference type="AlphaFoldDB" id="A0A0C9W7G8"/>
<reference evidence="3 4" key="1">
    <citation type="submission" date="2014-04" db="EMBL/GenBank/DDBJ databases">
        <title>Evolutionary Origins and Diversification of the Mycorrhizal Mutualists.</title>
        <authorList>
            <consortium name="DOE Joint Genome Institute"/>
            <consortium name="Mycorrhizal Genomics Consortium"/>
            <person name="Kohler A."/>
            <person name="Kuo A."/>
            <person name="Nagy L.G."/>
            <person name="Floudas D."/>
            <person name="Copeland A."/>
            <person name="Barry K.W."/>
            <person name="Cichocki N."/>
            <person name="Veneault-Fourrey C."/>
            <person name="LaButti K."/>
            <person name="Lindquist E.A."/>
            <person name="Lipzen A."/>
            <person name="Lundell T."/>
            <person name="Morin E."/>
            <person name="Murat C."/>
            <person name="Riley R."/>
            <person name="Ohm R."/>
            <person name="Sun H."/>
            <person name="Tunlid A."/>
            <person name="Henrissat B."/>
            <person name="Grigoriev I.V."/>
            <person name="Hibbett D.S."/>
            <person name="Martin F."/>
        </authorList>
    </citation>
    <scope>NUCLEOTIDE SEQUENCE [LARGE SCALE GENOMIC DNA]</scope>
    <source>
        <strain evidence="3 4">MD-312</strain>
    </source>
</reference>
<evidence type="ECO:0000313" key="4">
    <source>
        <dbReference type="Proteomes" id="UP000053820"/>
    </source>
</evidence>
<protein>
    <submittedName>
        <fullName evidence="3">Uncharacterized protein</fullName>
    </submittedName>
</protein>
<evidence type="ECO:0000313" key="3">
    <source>
        <dbReference type="EMBL" id="KIJ63128.1"/>
    </source>
</evidence>
<feature type="transmembrane region" description="Helical" evidence="2">
    <location>
        <begin position="158"/>
        <end position="178"/>
    </location>
</feature>
<feature type="transmembrane region" description="Helical" evidence="2">
    <location>
        <begin position="185"/>
        <end position="205"/>
    </location>
</feature>
<feature type="transmembrane region" description="Helical" evidence="2">
    <location>
        <begin position="90"/>
        <end position="110"/>
    </location>
</feature>
<dbReference type="OrthoDB" id="2657661at2759"/>
<dbReference type="Proteomes" id="UP000053820">
    <property type="component" value="Unassembled WGS sequence"/>
</dbReference>
<evidence type="ECO:0000256" key="2">
    <source>
        <dbReference type="SAM" id="Phobius"/>
    </source>
</evidence>
<dbReference type="HOGENOM" id="CLU_015091_0_0_1"/>